<dbReference type="KEGG" id="paqt:E8L99_11870"/>
<evidence type="ECO:0000256" key="6">
    <source>
        <dbReference type="ARBA" id="ARBA00022833"/>
    </source>
</evidence>
<protein>
    <recommendedName>
        <fullName evidence="7">Endoribonuclease YbeY</fullName>
        <ecNumber evidence="7">3.1.-.-</ecNumber>
    </recommendedName>
</protein>
<keyword evidence="3 7" id="KW-0479">Metal-binding</keyword>
<reference evidence="8 9" key="1">
    <citation type="submission" date="2019-04" db="EMBL/GenBank/DDBJ databases">
        <title>Phreatobacter aquaticus sp. nov.</title>
        <authorList>
            <person name="Choi A."/>
            <person name="Baek K."/>
        </authorList>
    </citation>
    <scope>NUCLEOTIDE SEQUENCE [LARGE SCALE GENOMIC DNA]</scope>
    <source>
        <strain evidence="8 9">NMCR1094</strain>
    </source>
</reference>
<dbReference type="InterPro" id="IPR023091">
    <property type="entry name" value="MetalPrtase_cat_dom_sf_prd"/>
</dbReference>
<sequence>MTEETAIETHIAVLSDLWEGLPEAEHVVRRAVVAVGRTPGITLPPDAELSFALADDEQVRVLNRDYRAIDKPTNVLSFPAAHGTLLGDVIVAYETLEKEAVEEGISSADHLAHLATHGLLHLLGYDHDTEAEALAMEQLETAILAGLGIKDPHASGRMMPGESHA</sequence>
<keyword evidence="7" id="KW-0963">Cytoplasm</keyword>
<keyword evidence="5 7" id="KW-0378">Hydrolase</keyword>
<dbReference type="GO" id="GO:0005737">
    <property type="term" value="C:cytoplasm"/>
    <property type="evidence" value="ECO:0007669"/>
    <property type="project" value="UniProtKB-SubCell"/>
</dbReference>
<comment type="function">
    <text evidence="7">Single strand-specific metallo-endoribonuclease involved in late-stage 70S ribosome quality control and in maturation of the 3' terminus of the 16S rRNA.</text>
</comment>
<dbReference type="OrthoDB" id="9807740at2"/>
<evidence type="ECO:0000256" key="5">
    <source>
        <dbReference type="ARBA" id="ARBA00022801"/>
    </source>
</evidence>
<dbReference type="GO" id="GO:0004222">
    <property type="term" value="F:metalloendopeptidase activity"/>
    <property type="evidence" value="ECO:0007669"/>
    <property type="project" value="InterPro"/>
</dbReference>
<comment type="subcellular location">
    <subcellularLocation>
        <location evidence="7">Cytoplasm</location>
    </subcellularLocation>
</comment>
<dbReference type="Pfam" id="PF02130">
    <property type="entry name" value="YbeY"/>
    <property type="match status" value="1"/>
</dbReference>
<dbReference type="Gene3D" id="3.40.390.30">
    <property type="entry name" value="Metalloproteases ('zincins'), catalytic domain"/>
    <property type="match status" value="1"/>
</dbReference>
<evidence type="ECO:0000256" key="2">
    <source>
        <dbReference type="ARBA" id="ARBA00022722"/>
    </source>
</evidence>
<keyword evidence="9" id="KW-1185">Reference proteome</keyword>
<dbReference type="AlphaFoldDB" id="A0A4D7QEJ2"/>
<dbReference type="GO" id="GO:0006364">
    <property type="term" value="P:rRNA processing"/>
    <property type="evidence" value="ECO:0007669"/>
    <property type="project" value="UniProtKB-UniRule"/>
</dbReference>
<dbReference type="InterPro" id="IPR002036">
    <property type="entry name" value="YbeY"/>
</dbReference>
<dbReference type="PANTHER" id="PTHR46986">
    <property type="entry name" value="ENDORIBONUCLEASE YBEY, CHLOROPLASTIC"/>
    <property type="match status" value="1"/>
</dbReference>
<name>A0A4D7QEJ2_9HYPH</name>
<dbReference type="SUPFAM" id="SSF55486">
    <property type="entry name" value="Metalloproteases ('zincins'), catalytic domain"/>
    <property type="match status" value="1"/>
</dbReference>
<dbReference type="PROSITE" id="PS01306">
    <property type="entry name" value="UPF0054"/>
    <property type="match status" value="1"/>
</dbReference>
<feature type="binding site" evidence="7">
    <location>
        <position position="121"/>
    </location>
    <ligand>
        <name>Zn(2+)</name>
        <dbReference type="ChEBI" id="CHEBI:29105"/>
        <note>catalytic</note>
    </ligand>
</feature>
<feature type="binding site" evidence="7">
    <location>
        <position position="127"/>
    </location>
    <ligand>
        <name>Zn(2+)</name>
        <dbReference type="ChEBI" id="CHEBI:29105"/>
        <note>catalytic</note>
    </ligand>
</feature>
<comment type="similarity">
    <text evidence="1 7">Belongs to the endoribonuclease YbeY family.</text>
</comment>
<feature type="binding site" evidence="7">
    <location>
        <position position="117"/>
    </location>
    <ligand>
        <name>Zn(2+)</name>
        <dbReference type="ChEBI" id="CHEBI:29105"/>
        <note>catalytic</note>
    </ligand>
</feature>
<evidence type="ECO:0000256" key="7">
    <source>
        <dbReference type="HAMAP-Rule" id="MF_00009"/>
    </source>
</evidence>
<organism evidence="8 9">
    <name type="scientific">Phreatobacter aquaticus</name>
    <dbReference type="NCBI Taxonomy" id="2570229"/>
    <lineage>
        <taxon>Bacteria</taxon>
        <taxon>Pseudomonadati</taxon>
        <taxon>Pseudomonadota</taxon>
        <taxon>Alphaproteobacteria</taxon>
        <taxon>Hyphomicrobiales</taxon>
        <taxon>Phreatobacteraceae</taxon>
        <taxon>Phreatobacter</taxon>
    </lineage>
</organism>
<dbReference type="NCBIfam" id="TIGR00043">
    <property type="entry name" value="rRNA maturation RNase YbeY"/>
    <property type="match status" value="1"/>
</dbReference>
<dbReference type="HAMAP" id="MF_00009">
    <property type="entry name" value="Endoribonucl_YbeY"/>
    <property type="match status" value="1"/>
</dbReference>
<proteinExistence type="inferred from homology"/>
<evidence type="ECO:0000256" key="1">
    <source>
        <dbReference type="ARBA" id="ARBA00010875"/>
    </source>
</evidence>
<accession>A0A4D7QEJ2</accession>
<keyword evidence="7" id="KW-0698">rRNA processing</keyword>
<evidence type="ECO:0000256" key="4">
    <source>
        <dbReference type="ARBA" id="ARBA00022759"/>
    </source>
</evidence>
<dbReference type="RefSeq" id="WP_137099731.1">
    <property type="nucleotide sequence ID" value="NZ_CP039865.1"/>
</dbReference>
<dbReference type="EC" id="3.1.-.-" evidence="7"/>
<gene>
    <name evidence="7 8" type="primary">ybeY</name>
    <name evidence="8" type="ORF">E8L99_11870</name>
</gene>
<keyword evidence="2 7" id="KW-0540">Nuclease</keyword>
<dbReference type="PANTHER" id="PTHR46986:SF1">
    <property type="entry name" value="ENDORIBONUCLEASE YBEY, CHLOROPLASTIC"/>
    <property type="match status" value="1"/>
</dbReference>
<evidence type="ECO:0000313" key="8">
    <source>
        <dbReference type="EMBL" id="QCK86400.1"/>
    </source>
</evidence>
<dbReference type="GO" id="GO:0008270">
    <property type="term" value="F:zinc ion binding"/>
    <property type="evidence" value="ECO:0007669"/>
    <property type="project" value="UniProtKB-UniRule"/>
</dbReference>
<evidence type="ECO:0000256" key="3">
    <source>
        <dbReference type="ARBA" id="ARBA00022723"/>
    </source>
</evidence>
<keyword evidence="4 7" id="KW-0255">Endonuclease</keyword>
<keyword evidence="6 7" id="KW-0862">Zinc</keyword>
<keyword evidence="7" id="KW-0690">Ribosome biogenesis</keyword>
<dbReference type="EMBL" id="CP039865">
    <property type="protein sequence ID" value="QCK86400.1"/>
    <property type="molecule type" value="Genomic_DNA"/>
</dbReference>
<dbReference type="GO" id="GO:0004521">
    <property type="term" value="F:RNA endonuclease activity"/>
    <property type="evidence" value="ECO:0007669"/>
    <property type="project" value="UniProtKB-UniRule"/>
</dbReference>
<dbReference type="InterPro" id="IPR020549">
    <property type="entry name" value="YbeY_CS"/>
</dbReference>
<evidence type="ECO:0000313" key="9">
    <source>
        <dbReference type="Proteomes" id="UP000298588"/>
    </source>
</evidence>
<dbReference type="Proteomes" id="UP000298588">
    <property type="component" value="Chromosome"/>
</dbReference>
<comment type="cofactor">
    <cofactor evidence="7">
        <name>Zn(2+)</name>
        <dbReference type="ChEBI" id="CHEBI:29105"/>
    </cofactor>
    <text evidence="7">Binds 1 zinc ion.</text>
</comment>